<keyword evidence="2" id="KW-0813">Transport</keyword>
<feature type="transmembrane region" description="Helical" evidence="10">
    <location>
        <begin position="87"/>
        <end position="106"/>
    </location>
</feature>
<feature type="transmembrane region" description="Helical" evidence="10">
    <location>
        <begin position="295"/>
        <end position="318"/>
    </location>
</feature>
<feature type="transmembrane region" description="Helical" evidence="10">
    <location>
        <begin position="174"/>
        <end position="197"/>
    </location>
</feature>
<keyword evidence="8 10" id="KW-0472">Membrane</keyword>
<evidence type="ECO:0000256" key="2">
    <source>
        <dbReference type="ARBA" id="ARBA00022448"/>
    </source>
</evidence>
<dbReference type="GO" id="GO:1902600">
    <property type="term" value="P:proton transmembrane transport"/>
    <property type="evidence" value="ECO:0007669"/>
    <property type="project" value="InterPro"/>
</dbReference>
<protein>
    <submittedName>
        <fullName evidence="12">Cation:proton antiporter</fullName>
    </submittedName>
</protein>
<dbReference type="AlphaFoldDB" id="A0A7J3I7C5"/>
<feature type="transmembrane region" description="Helical" evidence="10">
    <location>
        <begin position="61"/>
        <end position="80"/>
    </location>
</feature>
<dbReference type="EMBL" id="DTBZ01000131">
    <property type="protein sequence ID" value="HGQ18708.1"/>
    <property type="molecule type" value="Genomic_DNA"/>
</dbReference>
<evidence type="ECO:0000313" key="12">
    <source>
        <dbReference type="EMBL" id="HGN36629.1"/>
    </source>
</evidence>
<dbReference type="PANTHER" id="PTHR43562">
    <property type="entry name" value="NAPA-TYPE SODIUM/HYDROGEN ANTIPORTER"/>
    <property type="match status" value="1"/>
</dbReference>
<comment type="caution">
    <text evidence="12">The sequence shown here is derived from an EMBL/GenBank/DDBJ whole genome shotgun (WGS) entry which is preliminary data.</text>
</comment>
<dbReference type="Gene3D" id="1.20.1530.20">
    <property type="match status" value="1"/>
</dbReference>
<comment type="subcellular location">
    <subcellularLocation>
        <location evidence="1">Membrane</location>
        <topology evidence="1">Multi-pass membrane protein</topology>
    </subcellularLocation>
</comment>
<accession>A0A7J3I7C5</accession>
<sequence length="382" mass="42413">MINHSVYIIFLGLAFAKVFELILSRFKIPSIISWFVAGIVVGPYVLGLIDKGVELELFSRIASIFLMFYIGFSTNYNVVLRRISLSIIVSLAGVVATFFLCFAILYSITMNLYTSILLSIVLSNTASEMASSIMLTINKPFVYDIVTTASIVDDIIAIIAIFMMAIPILNGASYFSYMAFLIVVIISCVLIGLFRQYAKKVHGRLQTEVIHALSMALLGLSVAITVWMGVNELLVAYTMGLVLNIVMIRGDALLRSDTIAMDLADSINKLLHWVFLPLLFVYVALSIEIKMVNMYVFLPLFIASTIGKLIGCSLPVYVKTKRQDSITIGIIMMLRGSLENTLLSTLYLYSLIDKMLYSTSVVVSLTSTLLSLLLLYVLKVLR</sequence>
<feature type="domain" description="Cation/H+ exchanger transmembrane" evidence="11">
    <location>
        <begin position="14"/>
        <end position="374"/>
    </location>
</feature>
<feature type="transmembrane region" description="Helical" evidence="10">
    <location>
        <begin position="31"/>
        <end position="49"/>
    </location>
</feature>
<name>A0A7J3I7C5_9CREN</name>
<dbReference type="GO" id="GO:0015297">
    <property type="term" value="F:antiporter activity"/>
    <property type="evidence" value="ECO:0007669"/>
    <property type="project" value="UniProtKB-KW"/>
</dbReference>
<evidence type="ECO:0000256" key="3">
    <source>
        <dbReference type="ARBA" id="ARBA00022449"/>
    </source>
</evidence>
<proteinExistence type="predicted"/>
<keyword evidence="5 10" id="KW-1133">Transmembrane helix</keyword>
<dbReference type="Pfam" id="PF00999">
    <property type="entry name" value="Na_H_Exchanger"/>
    <property type="match status" value="1"/>
</dbReference>
<evidence type="ECO:0000259" key="11">
    <source>
        <dbReference type="Pfam" id="PF00999"/>
    </source>
</evidence>
<feature type="transmembrane region" description="Helical" evidence="10">
    <location>
        <begin position="142"/>
        <end position="168"/>
    </location>
</feature>
<evidence type="ECO:0000256" key="10">
    <source>
        <dbReference type="SAM" id="Phobius"/>
    </source>
</evidence>
<keyword evidence="6" id="KW-0915">Sodium</keyword>
<evidence type="ECO:0000256" key="1">
    <source>
        <dbReference type="ARBA" id="ARBA00004141"/>
    </source>
</evidence>
<evidence type="ECO:0000313" key="13">
    <source>
        <dbReference type="EMBL" id="HGQ18708.1"/>
    </source>
</evidence>
<dbReference type="GO" id="GO:0016020">
    <property type="term" value="C:membrane"/>
    <property type="evidence" value="ECO:0007669"/>
    <property type="project" value="UniProtKB-SubCell"/>
</dbReference>
<keyword evidence="4 10" id="KW-0812">Transmembrane</keyword>
<evidence type="ECO:0000256" key="6">
    <source>
        <dbReference type="ARBA" id="ARBA00023053"/>
    </source>
</evidence>
<feature type="transmembrane region" description="Helical" evidence="10">
    <location>
        <begin position="234"/>
        <end position="250"/>
    </location>
</feature>
<keyword evidence="9" id="KW-0739">Sodium transport</keyword>
<feature type="transmembrane region" description="Helical" evidence="10">
    <location>
        <begin position="6"/>
        <end position="24"/>
    </location>
</feature>
<feature type="transmembrane region" description="Helical" evidence="10">
    <location>
        <begin position="355"/>
        <end position="378"/>
    </location>
</feature>
<gene>
    <name evidence="12" type="ORF">ENT87_03660</name>
    <name evidence="13" type="ORF">ENU30_07045</name>
</gene>
<reference evidence="12" key="1">
    <citation type="journal article" date="2020" name="mSystems">
        <title>Genome- and Community-Level Interaction Insights into Carbon Utilization and Element Cycling Functions of Hydrothermarchaeota in Hydrothermal Sediment.</title>
        <authorList>
            <person name="Zhou Z."/>
            <person name="Liu Y."/>
            <person name="Xu W."/>
            <person name="Pan J."/>
            <person name="Luo Z.H."/>
            <person name="Li M."/>
        </authorList>
    </citation>
    <scope>NUCLEOTIDE SEQUENCE [LARGE SCALE GENOMIC DNA]</scope>
    <source>
        <strain evidence="12">SpSt-618</strain>
        <strain evidence="13">SpSt-657</strain>
    </source>
</reference>
<dbReference type="GO" id="GO:0006814">
    <property type="term" value="P:sodium ion transport"/>
    <property type="evidence" value="ECO:0007669"/>
    <property type="project" value="UniProtKB-KW"/>
</dbReference>
<keyword evidence="7" id="KW-0406">Ion transport</keyword>
<keyword evidence="3" id="KW-0050">Antiport</keyword>
<dbReference type="EMBL" id="DTAI01000105">
    <property type="protein sequence ID" value="HGN36629.1"/>
    <property type="molecule type" value="Genomic_DNA"/>
</dbReference>
<feature type="transmembrane region" description="Helical" evidence="10">
    <location>
        <begin position="270"/>
        <end position="289"/>
    </location>
</feature>
<evidence type="ECO:0000256" key="8">
    <source>
        <dbReference type="ARBA" id="ARBA00023136"/>
    </source>
</evidence>
<organism evidence="12">
    <name type="scientific">Ignisphaera aggregans</name>
    <dbReference type="NCBI Taxonomy" id="334771"/>
    <lineage>
        <taxon>Archaea</taxon>
        <taxon>Thermoproteota</taxon>
        <taxon>Thermoprotei</taxon>
        <taxon>Desulfurococcales</taxon>
        <taxon>Desulfurococcaceae</taxon>
        <taxon>Ignisphaera</taxon>
    </lineage>
</organism>
<evidence type="ECO:0000256" key="9">
    <source>
        <dbReference type="ARBA" id="ARBA00023201"/>
    </source>
</evidence>
<dbReference type="PANTHER" id="PTHR43562:SF3">
    <property type="entry name" value="SODIUM ION_PROTON EXCHANGER (EUROFUNG)"/>
    <property type="match status" value="1"/>
</dbReference>
<evidence type="ECO:0000256" key="7">
    <source>
        <dbReference type="ARBA" id="ARBA00023065"/>
    </source>
</evidence>
<evidence type="ECO:0000256" key="4">
    <source>
        <dbReference type="ARBA" id="ARBA00022692"/>
    </source>
</evidence>
<dbReference type="InterPro" id="IPR038770">
    <property type="entry name" value="Na+/solute_symporter_sf"/>
</dbReference>
<evidence type="ECO:0000256" key="5">
    <source>
        <dbReference type="ARBA" id="ARBA00022989"/>
    </source>
</evidence>
<dbReference type="InterPro" id="IPR006153">
    <property type="entry name" value="Cation/H_exchanger_TM"/>
</dbReference>
<feature type="transmembrane region" description="Helical" evidence="10">
    <location>
        <begin position="209"/>
        <end position="228"/>
    </location>
</feature>